<evidence type="ECO:0000256" key="3">
    <source>
        <dbReference type="PIRSR" id="PIRSR601613-1"/>
    </source>
</evidence>
<dbReference type="PRINTS" id="PR00757">
    <property type="entry name" value="AMINEOXDASEF"/>
</dbReference>
<dbReference type="PANTHER" id="PTHR42923">
    <property type="entry name" value="PROTOPORPHYRINOGEN OXIDASE"/>
    <property type="match status" value="1"/>
</dbReference>
<dbReference type="InterPro" id="IPR050464">
    <property type="entry name" value="Zeta_carotene_desat/Oxidored"/>
</dbReference>
<gene>
    <name evidence="5" type="ORF">GORHZ_115_00740</name>
</gene>
<dbReference type="OrthoDB" id="7856496at2"/>
<dbReference type="RefSeq" id="WP_006333754.1">
    <property type="nucleotide sequence ID" value="NZ_BAHC01000115.1"/>
</dbReference>
<evidence type="ECO:0000313" key="5">
    <source>
        <dbReference type="EMBL" id="GAB90718.1"/>
    </source>
</evidence>
<sequence>MHCVVVGGGLAGLASAVWLAEAGQQVTLLERRGSLGGRTIAMPLTAVDDVPDNGQHVFASGYEHLMRYLDSVGTREHVAFPGHMTMRMPGGATRESSFGGLTGLRTALGDLPGVTGLDRLRTARAQATLIRQALRQPGWLDDITADEWFRRIGMPQSARDALWDGIVIGLTGDKPDISSAKVPADLLVTGIRRARATRTPVSIGYPTVDLDTLFIDGAQKAFADLGVQVRHRAVVRSIDVADDAVIGVTLADGERIAADAVVCAVPVWNVRGLLDQVPGHEQIYAAVEQLTPVPIVSVNLYLDRSIGMTDWGEILYGGEGVLEQVWDRQRMHGRDASRNHFYSTTVSAAYELTGKSNAEITDIQMAMLRRYYPEASHAEVVHSHVVRMPRSTFAQRPGTAGIRPDQRTAVRGLALAGDWTRTDWTTTMEGACQSAARAVDVILEHAKQPVRLRLRAQATKSSQFVDRYSRKRGPTDSATR</sequence>
<organism evidence="5 6">
    <name type="scientific">Gordonia rhizosphera NBRC 16068</name>
    <dbReference type="NCBI Taxonomy" id="1108045"/>
    <lineage>
        <taxon>Bacteria</taxon>
        <taxon>Bacillati</taxon>
        <taxon>Actinomycetota</taxon>
        <taxon>Actinomycetes</taxon>
        <taxon>Mycobacteriales</taxon>
        <taxon>Gordoniaceae</taxon>
        <taxon>Gordonia</taxon>
    </lineage>
</organism>
<dbReference type="GO" id="GO:0016491">
    <property type="term" value="F:oxidoreductase activity"/>
    <property type="evidence" value="ECO:0007669"/>
    <property type="project" value="UniProtKB-KW"/>
</dbReference>
<dbReference type="EMBL" id="BAHC01000115">
    <property type="protein sequence ID" value="GAB90718.1"/>
    <property type="molecule type" value="Genomic_DNA"/>
</dbReference>
<evidence type="ECO:0000256" key="1">
    <source>
        <dbReference type="ARBA" id="ARBA00001974"/>
    </source>
</evidence>
<feature type="domain" description="Amine oxidase" evidence="4">
    <location>
        <begin position="10"/>
        <end position="443"/>
    </location>
</feature>
<proteinExistence type="predicted"/>
<comment type="caution">
    <text evidence="5">The sequence shown here is derived from an EMBL/GenBank/DDBJ whole genome shotgun (WGS) entry which is preliminary data.</text>
</comment>
<evidence type="ECO:0000256" key="2">
    <source>
        <dbReference type="ARBA" id="ARBA00023002"/>
    </source>
</evidence>
<dbReference type="SUPFAM" id="SSF51905">
    <property type="entry name" value="FAD/NAD(P)-binding domain"/>
    <property type="match status" value="1"/>
</dbReference>
<name>K6V3P2_9ACTN</name>
<comment type="cofactor">
    <cofactor evidence="1">
        <name>FAD</name>
        <dbReference type="ChEBI" id="CHEBI:57692"/>
    </cofactor>
</comment>
<dbReference type="AlphaFoldDB" id="K6V3P2"/>
<dbReference type="STRING" id="1108045.GORHZ_115_00740"/>
<dbReference type="Gene3D" id="3.50.50.60">
    <property type="entry name" value="FAD/NAD(P)-binding domain"/>
    <property type="match status" value="1"/>
</dbReference>
<keyword evidence="6" id="KW-1185">Reference proteome</keyword>
<dbReference type="InterPro" id="IPR001613">
    <property type="entry name" value="Flavin_amine_oxidase"/>
</dbReference>
<evidence type="ECO:0000259" key="4">
    <source>
        <dbReference type="Pfam" id="PF01593"/>
    </source>
</evidence>
<dbReference type="Pfam" id="PF01593">
    <property type="entry name" value="Amino_oxidase"/>
    <property type="match status" value="1"/>
</dbReference>
<protein>
    <recommendedName>
        <fullName evidence="4">Amine oxidase domain-containing protein</fullName>
    </recommendedName>
</protein>
<feature type="binding site" evidence="3">
    <location>
        <position position="235"/>
    </location>
    <ligand>
        <name>FAD</name>
        <dbReference type="ChEBI" id="CHEBI:57692"/>
    </ligand>
</feature>
<evidence type="ECO:0000313" key="6">
    <source>
        <dbReference type="Proteomes" id="UP000008363"/>
    </source>
</evidence>
<dbReference type="Proteomes" id="UP000008363">
    <property type="component" value="Unassembled WGS sequence"/>
</dbReference>
<keyword evidence="2" id="KW-0560">Oxidoreductase</keyword>
<reference evidence="5 6" key="1">
    <citation type="submission" date="2012-08" db="EMBL/GenBank/DDBJ databases">
        <title>Whole genome shotgun sequence of Gordonia rhizosphera NBRC 16068.</title>
        <authorList>
            <person name="Takarada H."/>
            <person name="Isaki S."/>
            <person name="Hosoyama A."/>
            <person name="Tsuchikane K."/>
            <person name="Katsumata H."/>
            <person name="Baba S."/>
            <person name="Ohji S."/>
            <person name="Yamazaki S."/>
            <person name="Fujita N."/>
        </authorList>
    </citation>
    <scope>NUCLEOTIDE SEQUENCE [LARGE SCALE GENOMIC DNA]</scope>
    <source>
        <strain evidence="5 6">NBRC 16068</strain>
    </source>
</reference>
<accession>K6V3P2</accession>
<dbReference type="InterPro" id="IPR036188">
    <property type="entry name" value="FAD/NAD-bd_sf"/>
</dbReference>
<dbReference type="InterPro" id="IPR002937">
    <property type="entry name" value="Amino_oxidase"/>
</dbReference>
<dbReference type="eggNOG" id="COG1233">
    <property type="taxonomic scope" value="Bacteria"/>
</dbReference>
<dbReference type="eggNOG" id="COG3349">
    <property type="taxonomic scope" value="Bacteria"/>
</dbReference>
<dbReference type="PANTHER" id="PTHR42923:SF47">
    <property type="entry name" value="BLR3003 PROTEIN"/>
    <property type="match status" value="1"/>
</dbReference>